<dbReference type="Proteomes" id="UP000015102">
    <property type="component" value="Unassembled WGS sequence"/>
</dbReference>
<reference evidence="9" key="2">
    <citation type="submission" date="2015-06" db="UniProtKB">
        <authorList>
            <consortium name="EnsemblMetazoa"/>
        </authorList>
    </citation>
    <scope>IDENTIFICATION</scope>
</reference>
<reference evidence="10" key="1">
    <citation type="submission" date="2013-02" db="EMBL/GenBank/DDBJ databases">
        <authorList>
            <person name="Hughes D."/>
        </authorList>
    </citation>
    <scope>NUCLEOTIDE SEQUENCE</scope>
    <source>
        <strain>Durham</strain>
        <strain evidence="10">NC isolate 2 -- Noor lab</strain>
    </source>
</reference>
<feature type="domain" description="C2H2-type" evidence="8">
    <location>
        <begin position="40"/>
        <end position="67"/>
    </location>
</feature>
<keyword evidence="3" id="KW-0677">Repeat</keyword>
<keyword evidence="2" id="KW-0479">Metal-binding</keyword>
<dbReference type="Pfam" id="PF00096">
    <property type="entry name" value="zf-C2H2"/>
    <property type="match status" value="2"/>
</dbReference>
<dbReference type="InterPro" id="IPR013087">
    <property type="entry name" value="Znf_C2H2_type"/>
</dbReference>
<evidence type="ECO:0000256" key="5">
    <source>
        <dbReference type="ARBA" id="ARBA00022833"/>
    </source>
</evidence>
<name>T1GAT4_MEGSC</name>
<dbReference type="PROSITE" id="PS50157">
    <property type="entry name" value="ZINC_FINGER_C2H2_2"/>
    <property type="match status" value="3"/>
</dbReference>
<dbReference type="GO" id="GO:0045893">
    <property type="term" value="P:positive regulation of DNA-templated transcription"/>
    <property type="evidence" value="ECO:0007669"/>
    <property type="project" value="UniProtKB-ARBA"/>
</dbReference>
<keyword evidence="4 7" id="KW-0863">Zinc-finger</keyword>
<protein>
    <recommendedName>
        <fullName evidence="8">C2H2-type domain-containing protein</fullName>
    </recommendedName>
</protein>
<feature type="domain" description="C2H2-type" evidence="8">
    <location>
        <begin position="12"/>
        <end position="39"/>
    </location>
</feature>
<evidence type="ECO:0000256" key="6">
    <source>
        <dbReference type="ARBA" id="ARBA00023242"/>
    </source>
</evidence>
<dbReference type="PROSITE" id="PS00028">
    <property type="entry name" value="ZINC_FINGER_C2H2_1"/>
    <property type="match status" value="3"/>
</dbReference>
<dbReference type="HOGENOM" id="CLU_1671324_0_0_1"/>
<dbReference type="FunFam" id="3.30.160.60:FF:001732">
    <property type="entry name" value="Zgc:162936"/>
    <property type="match status" value="1"/>
</dbReference>
<dbReference type="OMA" id="THERPYP"/>
<dbReference type="EMBL" id="CAQQ02058469">
    <property type="status" value="NOT_ANNOTATED_CDS"/>
    <property type="molecule type" value="Genomic_DNA"/>
</dbReference>
<sequence>MHMFTHTGEKPFKCNYCERKFGDHTSRKRHERLHRNERPFACQVCGKTFTYASALKAHKVVHTGEKNFHCIPCGKSFPQKHNLTSHLNTITHRNIVKTLEADSTTTIIEEDDEDKEIVNDGNVEYTIEAGDIMNVNVDGSTIILSDNRIPMGYQFHAS</sequence>
<dbReference type="GO" id="GO:0000981">
    <property type="term" value="F:DNA-binding transcription factor activity, RNA polymerase II-specific"/>
    <property type="evidence" value="ECO:0007669"/>
    <property type="project" value="TreeGrafter"/>
</dbReference>
<dbReference type="EnsemblMetazoa" id="MESCA000345-RA">
    <property type="protein sequence ID" value="MESCA000345-PA"/>
    <property type="gene ID" value="MESCA000345"/>
</dbReference>
<dbReference type="GO" id="GO:0043565">
    <property type="term" value="F:sequence-specific DNA binding"/>
    <property type="evidence" value="ECO:0007669"/>
    <property type="project" value="UniProtKB-ARBA"/>
</dbReference>
<evidence type="ECO:0000256" key="3">
    <source>
        <dbReference type="ARBA" id="ARBA00022737"/>
    </source>
</evidence>
<dbReference type="FunFam" id="3.30.160.60:FF:000110">
    <property type="entry name" value="Zinc finger protein-like"/>
    <property type="match status" value="1"/>
</dbReference>
<evidence type="ECO:0000256" key="7">
    <source>
        <dbReference type="PROSITE-ProRule" id="PRU00042"/>
    </source>
</evidence>
<evidence type="ECO:0000256" key="1">
    <source>
        <dbReference type="ARBA" id="ARBA00004123"/>
    </source>
</evidence>
<dbReference type="PANTHER" id="PTHR24394">
    <property type="entry name" value="ZINC FINGER PROTEIN"/>
    <property type="match status" value="1"/>
</dbReference>
<keyword evidence="5" id="KW-0862">Zinc</keyword>
<evidence type="ECO:0000313" key="9">
    <source>
        <dbReference type="EnsemblMetazoa" id="MESCA000345-PA"/>
    </source>
</evidence>
<dbReference type="GO" id="GO:0008270">
    <property type="term" value="F:zinc ion binding"/>
    <property type="evidence" value="ECO:0007669"/>
    <property type="project" value="UniProtKB-KW"/>
</dbReference>
<evidence type="ECO:0000256" key="4">
    <source>
        <dbReference type="ARBA" id="ARBA00022771"/>
    </source>
</evidence>
<dbReference type="GO" id="GO:0005634">
    <property type="term" value="C:nucleus"/>
    <property type="evidence" value="ECO:0007669"/>
    <property type="project" value="UniProtKB-SubCell"/>
</dbReference>
<dbReference type="PANTHER" id="PTHR24394:SF44">
    <property type="entry name" value="ZINC FINGER PROTEIN 271-LIKE"/>
    <property type="match status" value="1"/>
</dbReference>
<comment type="subcellular location">
    <subcellularLocation>
        <location evidence="1">Nucleus</location>
    </subcellularLocation>
</comment>
<evidence type="ECO:0000259" key="8">
    <source>
        <dbReference type="PROSITE" id="PS50157"/>
    </source>
</evidence>
<feature type="domain" description="C2H2-type" evidence="8">
    <location>
        <begin position="68"/>
        <end position="92"/>
    </location>
</feature>
<evidence type="ECO:0000313" key="10">
    <source>
        <dbReference type="Proteomes" id="UP000015102"/>
    </source>
</evidence>
<dbReference type="FunFam" id="3.30.160.60:FF:000478">
    <property type="entry name" value="Zinc finger protein 133"/>
    <property type="match status" value="1"/>
</dbReference>
<evidence type="ECO:0000256" key="2">
    <source>
        <dbReference type="ARBA" id="ARBA00022723"/>
    </source>
</evidence>
<proteinExistence type="predicted"/>
<organism evidence="9 10">
    <name type="scientific">Megaselia scalaris</name>
    <name type="common">Humpbacked fly</name>
    <name type="synonym">Phora scalaris</name>
    <dbReference type="NCBI Taxonomy" id="36166"/>
    <lineage>
        <taxon>Eukaryota</taxon>
        <taxon>Metazoa</taxon>
        <taxon>Ecdysozoa</taxon>
        <taxon>Arthropoda</taxon>
        <taxon>Hexapoda</taxon>
        <taxon>Insecta</taxon>
        <taxon>Pterygota</taxon>
        <taxon>Neoptera</taxon>
        <taxon>Endopterygota</taxon>
        <taxon>Diptera</taxon>
        <taxon>Brachycera</taxon>
        <taxon>Muscomorpha</taxon>
        <taxon>Platypezoidea</taxon>
        <taxon>Phoridae</taxon>
        <taxon>Megaseliini</taxon>
        <taxon>Megaselia</taxon>
    </lineage>
</organism>
<accession>T1GAT4</accession>
<dbReference type="InterPro" id="IPR036236">
    <property type="entry name" value="Znf_C2H2_sf"/>
</dbReference>
<dbReference type="GO" id="GO:0005694">
    <property type="term" value="C:chromosome"/>
    <property type="evidence" value="ECO:0007669"/>
    <property type="project" value="UniProtKB-ARBA"/>
</dbReference>
<dbReference type="Gene3D" id="3.30.160.60">
    <property type="entry name" value="Classic Zinc Finger"/>
    <property type="match status" value="3"/>
</dbReference>
<dbReference type="STRING" id="36166.T1GAT4"/>
<dbReference type="AlphaFoldDB" id="T1GAT4"/>
<dbReference type="SUPFAM" id="SSF57667">
    <property type="entry name" value="beta-beta-alpha zinc fingers"/>
    <property type="match status" value="2"/>
</dbReference>
<dbReference type="SMART" id="SM00355">
    <property type="entry name" value="ZnF_C2H2"/>
    <property type="match status" value="3"/>
</dbReference>
<keyword evidence="6" id="KW-0539">Nucleus</keyword>
<keyword evidence="10" id="KW-1185">Reference proteome</keyword>